<evidence type="ECO:0000256" key="7">
    <source>
        <dbReference type="ARBA" id="ARBA00022842"/>
    </source>
</evidence>
<keyword evidence="7" id="KW-0460">Magnesium</keyword>
<dbReference type="Pfam" id="PF03828">
    <property type="entry name" value="PAP_assoc"/>
    <property type="match status" value="1"/>
</dbReference>
<dbReference type="Proteomes" id="UP000193498">
    <property type="component" value="Unassembled WGS sequence"/>
</dbReference>
<evidence type="ECO:0000259" key="9">
    <source>
        <dbReference type="Pfam" id="PF03828"/>
    </source>
</evidence>
<dbReference type="InterPro" id="IPR054708">
    <property type="entry name" value="MTPAP-like_central"/>
</dbReference>
<gene>
    <name evidence="11" type="ORF">K493DRAFT_333692</name>
</gene>
<keyword evidence="6" id="KW-0479">Metal-binding</keyword>
<protein>
    <recommendedName>
        <fullName evidence="4">polynucleotide adenylyltransferase</fullName>
        <ecNumber evidence="4">2.7.7.19</ecNumber>
    </recommendedName>
</protein>
<evidence type="ECO:0000256" key="3">
    <source>
        <dbReference type="ARBA" id="ARBA00008593"/>
    </source>
</evidence>
<evidence type="ECO:0000259" key="10">
    <source>
        <dbReference type="Pfam" id="PF22600"/>
    </source>
</evidence>
<feature type="domain" description="PAP-associated" evidence="9">
    <location>
        <begin position="323"/>
        <end position="378"/>
    </location>
</feature>
<evidence type="ECO:0000256" key="4">
    <source>
        <dbReference type="ARBA" id="ARBA00012388"/>
    </source>
</evidence>
<dbReference type="SUPFAM" id="SSF81631">
    <property type="entry name" value="PAP/OAS1 substrate-binding domain"/>
    <property type="match status" value="1"/>
</dbReference>
<dbReference type="InterPro" id="IPR043519">
    <property type="entry name" value="NT_sf"/>
</dbReference>
<evidence type="ECO:0000256" key="1">
    <source>
        <dbReference type="ARBA" id="ARBA00001936"/>
    </source>
</evidence>
<proteinExistence type="inferred from homology"/>
<comment type="similarity">
    <text evidence="3">Belongs to the DNA polymerase type-B-like family.</text>
</comment>
<dbReference type="EC" id="2.7.7.19" evidence="4"/>
<dbReference type="Gene3D" id="3.30.460.10">
    <property type="entry name" value="Beta Polymerase, domain 2"/>
    <property type="match status" value="1"/>
</dbReference>
<keyword evidence="5 11" id="KW-0808">Transferase</keyword>
<feature type="compositionally biased region" description="Low complexity" evidence="8">
    <location>
        <begin position="475"/>
        <end position="488"/>
    </location>
</feature>
<feature type="domain" description="Poly(A) RNA polymerase mitochondrial-like central palm" evidence="10">
    <location>
        <begin position="99"/>
        <end position="230"/>
    </location>
</feature>
<feature type="region of interest" description="Disordered" evidence="8">
    <location>
        <begin position="422"/>
        <end position="441"/>
    </location>
</feature>
<comment type="caution">
    <text evidence="11">The sequence shown here is derived from an EMBL/GenBank/DDBJ whole genome shotgun (WGS) entry which is preliminary data.</text>
</comment>
<comment type="cofactor">
    <cofactor evidence="2">
        <name>Mg(2+)</name>
        <dbReference type="ChEBI" id="CHEBI:18420"/>
    </cofactor>
</comment>
<feature type="compositionally biased region" description="Polar residues" evidence="8">
    <location>
        <begin position="1"/>
        <end position="21"/>
    </location>
</feature>
<dbReference type="GO" id="GO:0046872">
    <property type="term" value="F:metal ion binding"/>
    <property type="evidence" value="ECO:0007669"/>
    <property type="project" value="UniProtKB-KW"/>
</dbReference>
<dbReference type="AlphaFoldDB" id="A0A1Y1Z413"/>
<sequence length="553" mass="61448">MPNEMTLTQPTNLAQNSTSMLHKSDSDCDSDCSTSSSSICTVNGTAVSEPNDVPLKEIPPCKPQQAHLNPAGKRTNPKPSKAHKNTKPLTLAKKAEEHLTSAMTTLYQSLLPTPEDSQRRDALIEKLQNILTQEWPEKYIKVHMFGSSVNNLFTPTSDVDICIVTDSEELRNVYTLASCMRKNGMQRVYCIAGAKVPIVRMWDPELKLACDMNVNNPIALRNTELVKAYVALDPRVRPLIMIIKYWTKRRVLNDAGVGGTLSTYTWVNIIINFLQMRSPPVLPVLHQMPDTALTVPCIIDGVDTTFNEDVASLKGYGHRNQETLGGLLFAFFRLFAYEFNYDSHVISIRNGCYLSKSEKGWDFGKHFRAFCIEEPFNPFRNLGNSADECSVEGIREEFKRACDLLSDRADLSLMCQQYTFPSKKQHSEHPKSNKASNQPGKWAWGYLKESKTTEPQPKSSIPTHSEAPGNDKVSPGKTKASPAKSSSSPHDKPNSSQKSKPATKDASSQGAKDPVTDSVQCANSRKYNRGSKPFKPHSMIKPRSDLPAIGAAH</sequence>
<dbReference type="GO" id="GO:0031123">
    <property type="term" value="P:RNA 3'-end processing"/>
    <property type="evidence" value="ECO:0007669"/>
    <property type="project" value="TreeGrafter"/>
</dbReference>
<dbReference type="STRING" id="1314790.A0A1Y1Z413"/>
<dbReference type="CDD" id="cd05402">
    <property type="entry name" value="NT_PAP_TUTase"/>
    <property type="match status" value="1"/>
</dbReference>
<evidence type="ECO:0000256" key="2">
    <source>
        <dbReference type="ARBA" id="ARBA00001946"/>
    </source>
</evidence>
<evidence type="ECO:0000256" key="5">
    <source>
        <dbReference type="ARBA" id="ARBA00022679"/>
    </source>
</evidence>
<dbReference type="SUPFAM" id="SSF81301">
    <property type="entry name" value="Nucleotidyltransferase"/>
    <property type="match status" value="1"/>
</dbReference>
<evidence type="ECO:0000256" key="6">
    <source>
        <dbReference type="ARBA" id="ARBA00022723"/>
    </source>
</evidence>
<dbReference type="PANTHER" id="PTHR12271:SF113">
    <property type="entry name" value="POLY(A) RNA POLYMERASE CID11"/>
    <property type="match status" value="1"/>
</dbReference>
<evidence type="ECO:0000256" key="8">
    <source>
        <dbReference type="SAM" id="MobiDB-lite"/>
    </source>
</evidence>
<dbReference type="EMBL" id="MCFE01000029">
    <property type="protein sequence ID" value="ORY04989.1"/>
    <property type="molecule type" value="Genomic_DNA"/>
</dbReference>
<feature type="region of interest" description="Disordered" evidence="8">
    <location>
        <begin position="59"/>
        <end position="86"/>
    </location>
</feature>
<feature type="region of interest" description="Disordered" evidence="8">
    <location>
        <begin position="450"/>
        <end position="553"/>
    </location>
</feature>
<dbReference type="GO" id="GO:1990817">
    <property type="term" value="F:poly(A) RNA polymerase activity"/>
    <property type="evidence" value="ECO:0007669"/>
    <property type="project" value="UniProtKB-EC"/>
</dbReference>
<dbReference type="GO" id="GO:0010605">
    <property type="term" value="P:negative regulation of macromolecule metabolic process"/>
    <property type="evidence" value="ECO:0007669"/>
    <property type="project" value="UniProtKB-ARBA"/>
</dbReference>
<dbReference type="InterPro" id="IPR002058">
    <property type="entry name" value="PAP_assoc"/>
</dbReference>
<dbReference type="FunCoup" id="A0A1Y1Z413">
    <property type="interactions" value="101"/>
</dbReference>
<feature type="region of interest" description="Disordered" evidence="8">
    <location>
        <begin position="1"/>
        <end position="35"/>
    </location>
</feature>
<feature type="compositionally biased region" description="Basic residues" evidence="8">
    <location>
        <begin position="526"/>
        <end position="540"/>
    </location>
</feature>
<keyword evidence="12" id="KW-1185">Reference proteome</keyword>
<evidence type="ECO:0000313" key="11">
    <source>
        <dbReference type="EMBL" id="ORY04989.1"/>
    </source>
</evidence>
<dbReference type="PANTHER" id="PTHR12271">
    <property type="entry name" value="POLY A POLYMERASE CID PAP -RELATED"/>
    <property type="match status" value="1"/>
</dbReference>
<feature type="compositionally biased region" description="Polar residues" evidence="8">
    <location>
        <begin position="453"/>
        <end position="463"/>
    </location>
</feature>
<comment type="cofactor">
    <cofactor evidence="1">
        <name>Mn(2+)</name>
        <dbReference type="ChEBI" id="CHEBI:29035"/>
    </cofactor>
</comment>
<evidence type="ECO:0000313" key="12">
    <source>
        <dbReference type="Proteomes" id="UP000193498"/>
    </source>
</evidence>
<accession>A0A1Y1Z413</accession>
<dbReference type="Pfam" id="PF22600">
    <property type="entry name" value="MTPAP-like_central"/>
    <property type="match status" value="1"/>
</dbReference>
<dbReference type="Gene3D" id="1.10.1410.10">
    <property type="match status" value="1"/>
</dbReference>
<name>A0A1Y1Z413_9FUNG</name>
<organism evidence="11 12">
    <name type="scientific">Basidiobolus meristosporus CBS 931.73</name>
    <dbReference type="NCBI Taxonomy" id="1314790"/>
    <lineage>
        <taxon>Eukaryota</taxon>
        <taxon>Fungi</taxon>
        <taxon>Fungi incertae sedis</taxon>
        <taxon>Zoopagomycota</taxon>
        <taxon>Entomophthoromycotina</taxon>
        <taxon>Basidiobolomycetes</taxon>
        <taxon>Basidiobolales</taxon>
        <taxon>Basidiobolaceae</taxon>
        <taxon>Basidiobolus</taxon>
    </lineage>
</organism>
<reference evidence="11 12" key="1">
    <citation type="submission" date="2016-07" db="EMBL/GenBank/DDBJ databases">
        <title>Pervasive Adenine N6-methylation of Active Genes in Fungi.</title>
        <authorList>
            <consortium name="DOE Joint Genome Institute"/>
            <person name="Mondo S.J."/>
            <person name="Dannebaum R.O."/>
            <person name="Kuo R.C."/>
            <person name="Labutti K."/>
            <person name="Haridas S."/>
            <person name="Kuo A."/>
            <person name="Salamov A."/>
            <person name="Ahrendt S.R."/>
            <person name="Lipzen A."/>
            <person name="Sullivan W."/>
            <person name="Andreopoulos W.B."/>
            <person name="Clum A."/>
            <person name="Lindquist E."/>
            <person name="Daum C."/>
            <person name="Ramamoorthy G.K."/>
            <person name="Gryganskyi A."/>
            <person name="Culley D."/>
            <person name="Magnuson J.K."/>
            <person name="James T.Y."/>
            <person name="O'Malley M.A."/>
            <person name="Stajich J.E."/>
            <person name="Spatafora J.W."/>
            <person name="Visel A."/>
            <person name="Grigoriev I.V."/>
        </authorList>
    </citation>
    <scope>NUCLEOTIDE SEQUENCE [LARGE SCALE GENOMIC DNA]</scope>
    <source>
        <strain evidence="11 12">CBS 931.73</strain>
    </source>
</reference>
<dbReference type="InParanoid" id="A0A1Y1Z413"/>
<dbReference type="OrthoDB" id="2274644at2759"/>
<feature type="compositionally biased region" description="Polar residues" evidence="8">
    <location>
        <begin position="497"/>
        <end position="510"/>
    </location>
</feature>